<dbReference type="SUPFAM" id="SSF54001">
    <property type="entry name" value="Cysteine proteinases"/>
    <property type="match status" value="1"/>
</dbReference>
<dbReference type="eggNOG" id="ENOG5032V5A">
    <property type="taxonomic scope" value="Bacteria"/>
</dbReference>
<sequence length="143" mass="16246">MVYLAMYKARGNWVDKIIRLFTGKPYSHCEVAIKTGVRVYQCYSSSPRDGGVRVKTMRMPADKWDLIPVHTDSDIVDFFQRTGGKKYDFIGAIGCVLPLRQKPSRDYCSEWCYEAIFGTQPKKALSPNKLAELIKGGFTSHKV</sequence>
<comment type="caution">
    <text evidence="1">The sequence shown here is derived from an EMBL/GenBank/DDBJ whole genome shotgun (WGS) entry which is preliminary data.</text>
</comment>
<dbReference type="OrthoDB" id="95478at2"/>
<dbReference type="PATRIC" id="fig|1095749.3.peg.1675"/>
<organism evidence="1 2">
    <name type="scientific">Pasteurella bettyae CCUG 2042</name>
    <dbReference type="NCBI Taxonomy" id="1095749"/>
    <lineage>
        <taxon>Bacteria</taxon>
        <taxon>Pseudomonadati</taxon>
        <taxon>Pseudomonadota</taxon>
        <taxon>Gammaproteobacteria</taxon>
        <taxon>Pasteurellales</taxon>
        <taxon>Pasteurellaceae</taxon>
        <taxon>Pasteurella</taxon>
    </lineage>
</organism>
<name>I3D8X5_9PAST</name>
<dbReference type="EMBL" id="AJSX01000040">
    <property type="protein sequence ID" value="EIJ68168.1"/>
    <property type="molecule type" value="Genomic_DNA"/>
</dbReference>
<evidence type="ECO:0000313" key="2">
    <source>
        <dbReference type="Proteomes" id="UP000006457"/>
    </source>
</evidence>
<keyword evidence="2" id="KW-1185">Reference proteome</keyword>
<dbReference type="AlphaFoldDB" id="I3D8X5"/>
<dbReference type="Proteomes" id="UP000006457">
    <property type="component" value="Unassembled WGS sequence"/>
</dbReference>
<proteinExistence type="predicted"/>
<reference evidence="1 2" key="1">
    <citation type="submission" date="2012-03" db="EMBL/GenBank/DDBJ databases">
        <authorList>
            <person name="Harkins D.M."/>
            <person name="Madupu R."/>
            <person name="Durkin A.S."/>
            <person name="Torralba M."/>
            <person name="Methe B."/>
            <person name="Sutton G.G."/>
            <person name="Nelson K.E."/>
        </authorList>
    </citation>
    <scope>NUCLEOTIDE SEQUENCE [LARGE SCALE GENOMIC DNA]</scope>
    <source>
        <strain evidence="1 2">CCUG 2042</strain>
    </source>
</reference>
<dbReference type="InterPro" id="IPR038765">
    <property type="entry name" value="Papain-like_cys_pep_sf"/>
</dbReference>
<dbReference type="Gene3D" id="3.90.1720.10">
    <property type="entry name" value="endopeptidase domain like (from Nostoc punctiforme)"/>
    <property type="match status" value="1"/>
</dbReference>
<protein>
    <submittedName>
        <fullName evidence="1">Uncharacterized protein</fullName>
    </submittedName>
</protein>
<dbReference type="RefSeq" id="WP_005761394.1">
    <property type="nucleotide sequence ID" value="NZ_AJSX01000040.1"/>
</dbReference>
<gene>
    <name evidence="1" type="ORF">HMPREF1052_1197</name>
</gene>
<accession>I3D8X5</accession>
<evidence type="ECO:0000313" key="1">
    <source>
        <dbReference type="EMBL" id="EIJ68168.1"/>
    </source>
</evidence>